<gene>
    <name evidence="3" type="ORF">ACFO4R_07660</name>
</gene>
<dbReference type="Pfam" id="PF04014">
    <property type="entry name" value="MazE_antitoxin"/>
    <property type="match status" value="1"/>
</dbReference>
<dbReference type="PROSITE" id="PS51740">
    <property type="entry name" value="SPOVT_ABRB"/>
    <property type="match status" value="1"/>
</dbReference>
<evidence type="ECO:0000259" key="2">
    <source>
        <dbReference type="PROSITE" id="PS51740"/>
    </source>
</evidence>
<evidence type="ECO:0000313" key="3">
    <source>
        <dbReference type="EMBL" id="MFC4804956.1"/>
    </source>
</evidence>
<dbReference type="RefSeq" id="WP_379788486.1">
    <property type="nucleotide sequence ID" value="NZ_JBHSHL010000028.1"/>
</dbReference>
<protein>
    <submittedName>
        <fullName evidence="3">AbrB/MazE/SpoVT family DNA-binding domain-containing protein</fullName>
    </submittedName>
</protein>
<dbReference type="NCBIfam" id="TIGR01439">
    <property type="entry name" value="lp_hng_hel_AbrB"/>
    <property type="match status" value="1"/>
</dbReference>
<evidence type="ECO:0000256" key="1">
    <source>
        <dbReference type="PROSITE-ProRule" id="PRU01076"/>
    </source>
</evidence>
<keyword evidence="1 3" id="KW-0238">DNA-binding</keyword>
<dbReference type="Proteomes" id="UP001595916">
    <property type="component" value="Unassembled WGS sequence"/>
</dbReference>
<comment type="caution">
    <text evidence="3">The sequence shown here is derived from an EMBL/GenBank/DDBJ whole genome shotgun (WGS) entry which is preliminary data.</text>
</comment>
<sequence>MLNEKKVSKSGGITIPSHIRREMGIAPGEKVEVKADDSGNLVLERVEGSCILCGTHENLLKVDKVFICEECGIKVHEALNERGK</sequence>
<name>A0ABV9QNH1_9FIRM</name>
<proteinExistence type="predicted"/>
<dbReference type="Gene3D" id="2.10.260.10">
    <property type="match status" value="1"/>
</dbReference>
<reference evidence="4" key="1">
    <citation type="journal article" date="2019" name="Int. J. Syst. Evol. Microbiol.">
        <title>The Global Catalogue of Microorganisms (GCM) 10K type strain sequencing project: providing services to taxonomists for standard genome sequencing and annotation.</title>
        <authorList>
            <consortium name="The Broad Institute Genomics Platform"/>
            <consortium name="The Broad Institute Genome Sequencing Center for Infectious Disease"/>
            <person name="Wu L."/>
            <person name="Ma J."/>
        </authorList>
    </citation>
    <scope>NUCLEOTIDE SEQUENCE [LARGE SCALE GENOMIC DNA]</scope>
    <source>
        <strain evidence="4">CCUG 46385</strain>
    </source>
</reference>
<organism evidence="3 4">
    <name type="scientific">Filifactor villosus</name>
    <dbReference type="NCBI Taxonomy" id="29374"/>
    <lineage>
        <taxon>Bacteria</taxon>
        <taxon>Bacillati</taxon>
        <taxon>Bacillota</taxon>
        <taxon>Clostridia</taxon>
        <taxon>Peptostreptococcales</taxon>
        <taxon>Filifactoraceae</taxon>
        <taxon>Filifactor</taxon>
    </lineage>
</organism>
<dbReference type="SUPFAM" id="SSF89447">
    <property type="entry name" value="AbrB/MazE/MraZ-like"/>
    <property type="match status" value="1"/>
</dbReference>
<accession>A0ABV9QNH1</accession>
<evidence type="ECO:0000313" key="4">
    <source>
        <dbReference type="Proteomes" id="UP001595916"/>
    </source>
</evidence>
<keyword evidence="4" id="KW-1185">Reference proteome</keyword>
<dbReference type="SMART" id="SM00966">
    <property type="entry name" value="SpoVT_AbrB"/>
    <property type="match status" value="1"/>
</dbReference>
<dbReference type="InterPro" id="IPR037914">
    <property type="entry name" value="SpoVT-AbrB_sf"/>
</dbReference>
<dbReference type="InterPro" id="IPR007159">
    <property type="entry name" value="SpoVT-AbrB_dom"/>
</dbReference>
<dbReference type="GO" id="GO:0003677">
    <property type="term" value="F:DNA binding"/>
    <property type="evidence" value="ECO:0007669"/>
    <property type="project" value="UniProtKB-KW"/>
</dbReference>
<feature type="domain" description="SpoVT-AbrB" evidence="2">
    <location>
        <begin position="2"/>
        <end position="48"/>
    </location>
</feature>
<dbReference type="EMBL" id="JBHSHL010000028">
    <property type="protein sequence ID" value="MFC4804956.1"/>
    <property type="molecule type" value="Genomic_DNA"/>
</dbReference>